<reference evidence="3 4" key="1">
    <citation type="submission" date="2024-01" db="EMBL/GenBank/DDBJ databases">
        <title>Genome assemblies of Stephania.</title>
        <authorList>
            <person name="Yang L."/>
        </authorList>
    </citation>
    <scope>NUCLEOTIDE SEQUENCE [LARGE SCALE GENOMIC DNA]</scope>
    <source>
        <strain evidence="3">YNDBR</strain>
        <tissue evidence="3">Leaf</tissue>
    </source>
</reference>
<evidence type="ECO:0000256" key="1">
    <source>
        <dbReference type="ARBA" id="ARBA00010502"/>
    </source>
</evidence>
<comment type="similarity">
    <text evidence="1">Belongs to the DRM1/ARP family.</text>
</comment>
<dbReference type="InterPro" id="IPR008406">
    <property type="entry name" value="DRM/ARP"/>
</dbReference>
<dbReference type="Proteomes" id="UP001420932">
    <property type="component" value="Unassembled WGS sequence"/>
</dbReference>
<feature type="compositionally biased region" description="Low complexity" evidence="2">
    <location>
        <begin position="67"/>
        <end position="79"/>
    </location>
</feature>
<keyword evidence="4" id="KW-1185">Reference proteome</keyword>
<dbReference type="Pfam" id="PF05564">
    <property type="entry name" value="Auxin_repressed"/>
    <property type="match status" value="1"/>
</dbReference>
<gene>
    <name evidence="3" type="ORF">Syun_026621</name>
</gene>
<comment type="caution">
    <text evidence="3">The sequence shown here is derived from an EMBL/GenBank/DDBJ whole genome shotgun (WGS) entry which is preliminary data.</text>
</comment>
<accession>A0AAP0ETU9</accession>
<organism evidence="3 4">
    <name type="scientific">Stephania yunnanensis</name>
    <dbReference type="NCBI Taxonomy" id="152371"/>
    <lineage>
        <taxon>Eukaryota</taxon>
        <taxon>Viridiplantae</taxon>
        <taxon>Streptophyta</taxon>
        <taxon>Embryophyta</taxon>
        <taxon>Tracheophyta</taxon>
        <taxon>Spermatophyta</taxon>
        <taxon>Magnoliopsida</taxon>
        <taxon>Ranunculales</taxon>
        <taxon>Menispermaceae</taxon>
        <taxon>Menispermoideae</taxon>
        <taxon>Cissampelideae</taxon>
        <taxon>Stephania</taxon>
    </lineage>
</organism>
<dbReference type="AlphaFoldDB" id="A0AAP0ETU9"/>
<feature type="region of interest" description="Disordered" evidence="2">
    <location>
        <begin position="59"/>
        <end position="117"/>
    </location>
</feature>
<evidence type="ECO:0000313" key="4">
    <source>
        <dbReference type="Proteomes" id="UP001420932"/>
    </source>
</evidence>
<sequence length="129" mass="13868">MGLLEKLWDDTLAGPRPETGLGRLRKYGSIPAVRSPALCGDDHDDGGVTISRTITILRSKSNGPDFSSSSESGCSTPSSPADSLGSPATPVTPREGMKRLMRRKSMPAQRAEPRNPTVYDWVVISALDR</sequence>
<evidence type="ECO:0000256" key="2">
    <source>
        <dbReference type="SAM" id="MobiDB-lite"/>
    </source>
</evidence>
<feature type="region of interest" description="Disordered" evidence="2">
    <location>
        <begin position="1"/>
        <end position="23"/>
    </location>
</feature>
<proteinExistence type="inferred from homology"/>
<name>A0AAP0ETU9_9MAGN</name>
<dbReference type="PANTHER" id="PTHR33565">
    <property type="entry name" value="DORMANCY-ASSOCIATED PROTEIN 1"/>
    <property type="match status" value="1"/>
</dbReference>
<evidence type="ECO:0000313" key="3">
    <source>
        <dbReference type="EMBL" id="KAK9099576.1"/>
    </source>
</evidence>
<dbReference type="EMBL" id="JBBNAF010000011">
    <property type="protein sequence ID" value="KAK9099576.1"/>
    <property type="molecule type" value="Genomic_DNA"/>
</dbReference>
<protein>
    <submittedName>
        <fullName evidence="3">Uncharacterized protein</fullName>
    </submittedName>
</protein>
<dbReference type="PANTHER" id="PTHR33565:SF20">
    <property type="entry name" value="DORMANCY-ASSOCIATED PROTEIN HOMOLOG 4"/>
    <property type="match status" value="1"/>
</dbReference>